<evidence type="ECO:0000313" key="7">
    <source>
        <dbReference type="Proteomes" id="UP000602510"/>
    </source>
</evidence>
<dbReference type="InterPro" id="IPR008733">
    <property type="entry name" value="PEX11"/>
</dbReference>
<dbReference type="GO" id="GO:0016559">
    <property type="term" value="P:peroxisome fission"/>
    <property type="evidence" value="ECO:0007669"/>
    <property type="project" value="InterPro"/>
</dbReference>
<comment type="subcellular location">
    <subcellularLocation>
        <location evidence="4">Peroxisome membrane</location>
    </subcellularLocation>
</comment>
<organism evidence="6 7">
    <name type="scientific">Phytophthora infestans</name>
    <name type="common">Potato late blight agent</name>
    <name type="synonym">Botrytis infestans</name>
    <dbReference type="NCBI Taxonomy" id="4787"/>
    <lineage>
        <taxon>Eukaryota</taxon>
        <taxon>Sar</taxon>
        <taxon>Stramenopiles</taxon>
        <taxon>Oomycota</taxon>
        <taxon>Peronosporomycetes</taxon>
        <taxon>Peronosporales</taxon>
        <taxon>Peronosporaceae</taxon>
        <taxon>Phytophthora</taxon>
    </lineage>
</organism>
<evidence type="ECO:0000256" key="2">
    <source>
        <dbReference type="ARBA" id="ARBA00023136"/>
    </source>
</evidence>
<dbReference type="Pfam" id="PF05648">
    <property type="entry name" value="PEX11"/>
    <property type="match status" value="1"/>
</dbReference>
<reference evidence="6" key="1">
    <citation type="submission" date="2020-04" db="EMBL/GenBank/DDBJ databases">
        <title>Hybrid Assembly of Korean Phytophthora infestans isolates.</title>
        <authorList>
            <person name="Prokchorchik M."/>
            <person name="Lee Y."/>
            <person name="Seo J."/>
            <person name="Cho J.-H."/>
            <person name="Park Y.-E."/>
            <person name="Jang D.-C."/>
            <person name="Im J.-S."/>
            <person name="Choi J.-G."/>
            <person name="Park H.-J."/>
            <person name="Lee G.-B."/>
            <person name="Lee Y.-G."/>
            <person name="Hong S.-Y."/>
            <person name="Cho K."/>
            <person name="Sohn K.H."/>
        </authorList>
    </citation>
    <scope>NUCLEOTIDE SEQUENCE</scope>
    <source>
        <strain evidence="6">KR_1_A1</strain>
    </source>
</reference>
<dbReference type="Proteomes" id="UP000602510">
    <property type="component" value="Unassembled WGS sequence"/>
</dbReference>
<keyword evidence="1" id="KW-0962">Peroxisome biogenesis</keyword>
<dbReference type="PANTHER" id="PTHR12652">
    <property type="entry name" value="PEROXISOMAL BIOGENESIS FACTOR 11"/>
    <property type="match status" value="1"/>
</dbReference>
<evidence type="ECO:0000256" key="5">
    <source>
        <dbReference type="SAM" id="Phobius"/>
    </source>
</evidence>
<gene>
    <name evidence="6" type="ORF">GN244_ATG04708</name>
</gene>
<evidence type="ECO:0000256" key="4">
    <source>
        <dbReference type="ARBA" id="ARBA00046271"/>
    </source>
</evidence>
<keyword evidence="5" id="KW-1133">Transmembrane helix</keyword>
<evidence type="ECO:0000313" key="6">
    <source>
        <dbReference type="EMBL" id="KAF4042966.1"/>
    </source>
</evidence>
<sequence>MEVADDALAKVVFFLSTTESRSKLYRLLQYGSKFSKWALIKHWKLDASEPTLTHTLHSDNGPKKASAPYELKIQVTPDWKRRTITSLSRVELIFGDARRFFRFLQFLEMADIFRYVREPLRRVRVLRRLRILCFFFFYLTENYVVICTRVLGASSREPLMRRLRRICNGFWLLSILLAFPLDHMMHRGTMLSTAKKLLELPLAFVGFSGLRVSDEGFSALALISAQIGVYSRWVDVMAKFQQQHLKRLPATPDVL</sequence>
<evidence type="ECO:0000256" key="1">
    <source>
        <dbReference type="ARBA" id="ARBA00022593"/>
    </source>
</evidence>
<evidence type="ECO:0000256" key="3">
    <source>
        <dbReference type="ARBA" id="ARBA00023140"/>
    </source>
</evidence>
<keyword evidence="7" id="KW-1185">Reference proteome</keyword>
<dbReference type="EMBL" id="WSZM01000093">
    <property type="protein sequence ID" value="KAF4042966.1"/>
    <property type="molecule type" value="Genomic_DNA"/>
</dbReference>
<dbReference type="AlphaFoldDB" id="A0A833WYX8"/>
<comment type="caution">
    <text evidence="6">The sequence shown here is derived from an EMBL/GenBank/DDBJ whole genome shotgun (WGS) entry which is preliminary data.</text>
</comment>
<keyword evidence="3" id="KW-0576">Peroxisome</keyword>
<keyword evidence="2 5" id="KW-0472">Membrane</keyword>
<dbReference type="GO" id="GO:0005778">
    <property type="term" value="C:peroxisomal membrane"/>
    <property type="evidence" value="ECO:0007669"/>
    <property type="project" value="UniProtKB-SubCell"/>
</dbReference>
<name>A0A833WYX8_PHYIN</name>
<dbReference type="PANTHER" id="PTHR12652:SF50">
    <property type="entry name" value="PEROXIN 11"/>
    <property type="match status" value="1"/>
</dbReference>
<accession>A0A833WYX8</accession>
<proteinExistence type="predicted"/>
<feature type="transmembrane region" description="Helical" evidence="5">
    <location>
        <begin position="131"/>
        <end position="151"/>
    </location>
</feature>
<protein>
    <submittedName>
        <fullName evidence="6">Peroxisomal biogenesis factor 11 (PEX11)</fullName>
    </submittedName>
</protein>
<keyword evidence="5" id="KW-0812">Transmembrane</keyword>